<evidence type="ECO:0000313" key="2">
    <source>
        <dbReference type="Proteomes" id="UP000431401"/>
    </source>
</evidence>
<dbReference type="RefSeq" id="WP_153339179.1">
    <property type="nucleotide sequence ID" value="NZ_WEGI01000002.1"/>
</dbReference>
<comment type="caution">
    <text evidence="1">The sequence shown here is derived from an EMBL/GenBank/DDBJ whole genome shotgun (WGS) entry which is preliminary data.</text>
</comment>
<accession>A0A7K0DHJ1</accession>
<dbReference type="EMBL" id="WEGI01000002">
    <property type="protein sequence ID" value="MQY25286.1"/>
    <property type="molecule type" value="Genomic_DNA"/>
</dbReference>
<organism evidence="1 2">
    <name type="scientific">Nocardia aurantia</name>
    <dbReference type="NCBI Taxonomy" id="2585199"/>
    <lineage>
        <taxon>Bacteria</taxon>
        <taxon>Bacillati</taxon>
        <taxon>Actinomycetota</taxon>
        <taxon>Actinomycetes</taxon>
        <taxon>Mycobacteriales</taxon>
        <taxon>Nocardiaceae</taxon>
        <taxon>Nocardia</taxon>
    </lineage>
</organism>
<dbReference type="AlphaFoldDB" id="A0A7K0DHJ1"/>
<reference evidence="1 2" key="1">
    <citation type="submission" date="2019-10" db="EMBL/GenBank/DDBJ databases">
        <title>Nocardia macrotermitis sp. nov. and Nocardia aurantia sp. nov., isolated from the gut of fungus growing-termite Macrotermes natalensis.</title>
        <authorList>
            <person name="Benndorf R."/>
            <person name="Schwitalla J."/>
            <person name="Martin K."/>
            <person name="De Beer W."/>
            <person name="Kaster A.-K."/>
            <person name="Vollmers J."/>
            <person name="Poulsen M."/>
            <person name="Beemelmanns C."/>
        </authorList>
    </citation>
    <scope>NUCLEOTIDE SEQUENCE [LARGE SCALE GENOMIC DNA]</scope>
    <source>
        <strain evidence="1 2">RB56</strain>
    </source>
</reference>
<evidence type="ECO:0000313" key="1">
    <source>
        <dbReference type="EMBL" id="MQY25286.1"/>
    </source>
</evidence>
<protein>
    <submittedName>
        <fullName evidence="1">Uncharacterized protein</fullName>
    </submittedName>
</protein>
<keyword evidence="2" id="KW-1185">Reference proteome</keyword>
<sequence length="64" mass="6871">MSETVKTLLELSALPASEAEIAAYAAGFEFQRAGVDALYAVPEARYASPALHFRAAARIVDWAD</sequence>
<dbReference type="OrthoDB" id="4559676at2"/>
<name>A0A7K0DHJ1_9NOCA</name>
<dbReference type="Proteomes" id="UP000431401">
    <property type="component" value="Unassembled WGS sequence"/>
</dbReference>
<proteinExistence type="predicted"/>
<gene>
    <name evidence="1" type="ORF">NRB56_08420</name>
</gene>